<keyword evidence="9 16" id="KW-0311">Gluconate utilization</keyword>
<dbReference type="GO" id="GO:0006098">
    <property type="term" value="P:pentose-phosphate shunt"/>
    <property type="evidence" value="ECO:0007669"/>
    <property type="project" value="UniProtKB-UniPathway"/>
</dbReference>
<dbReference type="Gene3D" id="1.10.1040.10">
    <property type="entry name" value="N-(1-d-carboxylethyl)-l-norvaline Dehydrogenase, domain 2"/>
    <property type="match status" value="1"/>
</dbReference>
<dbReference type="Pfam" id="PF03446">
    <property type="entry name" value="NAD_binding_2"/>
    <property type="match status" value="1"/>
</dbReference>
<dbReference type="SUPFAM" id="SSF51735">
    <property type="entry name" value="NAD(P)-binding Rossmann-fold domains"/>
    <property type="match status" value="1"/>
</dbReference>
<organism evidence="18 19">
    <name type="scientific">Labrys okinawensis</name>
    <dbReference type="NCBI Taxonomy" id="346911"/>
    <lineage>
        <taxon>Bacteria</taxon>
        <taxon>Pseudomonadati</taxon>
        <taxon>Pseudomonadota</taxon>
        <taxon>Alphaproteobacteria</taxon>
        <taxon>Hyphomicrobiales</taxon>
        <taxon>Xanthobacteraceae</taxon>
        <taxon>Labrys</taxon>
    </lineage>
</organism>
<dbReference type="Gene3D" id="3.40.50.720">
    <property type="entry name" value="NAD(P)-binding Rossmann-like Domain"/>
    <property type="match status" value="1"/>
</dbReference>
<feature type="binding site" evidence="15">
    <location>
        <position position="104"/>
    </location>
    <ligand>
        <name>NADP(+)</name>
        <dbReference type="ChEBI" id="CHEBI:58349"/>
    </ligand>
</feature>
<dbReference type="FunFam" id="3.40.50.720:FF:000007">
    <property type="entry name" value="6-phosphogluconate dehydrogenase, decarboxylating"/>
    <property type="match status" value="1"/>
</dbReference>
<feature type="domain" description="6-phosphogluconate dehydrogenase C-terminal" evidence="17">
    <location>
        <begin position="180"/>
        <end position="470"/>
    </location>
</feature>
<evidence type="ECO:0000256" key="1">
    <source>
        <dbReference type="ARBA" id="ARBA00002526"/>
    </source>
</evidence>
<feature type="binding site" evidence="15">
    <location>
        <begin position="33"/>
        <end position="35"/>
    </location>
    <ligand>
        <name>NADP(+)</name>
        <dbReference type="ChEBI" id="CHEBI:58349"/>
    </ligand>
</feature>
<evidence type="ECO:0000259" key="17">
    <source>
        <dbReference type="SMART" id="SM01350"/>
    </source>
</evidence>
<evidence type="ECO:0000256" key="11">
    <source>
        <dbReference type="ARBA" id="ARBA00048640"/>
    </source>
</evidence>
<name>A0A2S9QEG2_9HYPH</name>
<feature type="binding site" description="in other chain" evidence="14">
    <location>
        <begin position="187"/>
        <end position="188"/>
    </location>
    <ligand>
        <name>substrate</name>
        <note>ligand shared between dimeric partners</note>
    </ligand>
</feature>
<feature type="active site" description="Proton donor" evidence="13">
    <location>
        <position position="191"/>
    </location>
</feature>
<evidence type="ECO:0000256" key="5">
    <source>
        <dbReference type="ARBA" id="ARBA00013011"/>
    </source>
</evidence>
<dbReference type="PRINTS" id="PR00076">
    <property type="entry name" value="6PGDHDRGNASE"/>
</dbReference>
<evidence type="ECO:0000256" key="15">
    <source>
        <dbReference type="PIRSR" id="PIRSR000109-3"/>
    </source>
</evidence>
<dbReference type="SUPFAM" id="SSF48179">
    <property type="entry name" value="6-phosphogluconate dehydrogenase C-terminal domain-like"/>
    <property type="match status" value="1"/>
</dbReference>
<evidence type="ECO:0000256" key="8">
    <source>
        <dbReference type="ARBA" id="ARBA00023002"/>
    </source>
</evidence>
<reference evidence="18 19" key="1">
    <citation type="submission" date="2018-02" db="EMBL/GenBank/DDBJ databases">
        <title>Whole genome sequencing of endophytic bacterium.</title>
        <authorList>
            <person name="Eedara R."/>
            <person name="Podile A.R."/>
        </authorList>
    </citation>
    <scope>NUCLEOTIDE SEQUENCE [LARGE SCALE GENOMIC DNA]</scope>
    <source>
        <strain evidence="18 19">RP1T</strain>
    </source>
</reference>
<dbReference type="PIRSF" id="PIRSF000109">
    <property type="entry name" value="6PGD"/>
    <property type="match status" value="1"/>
</dbReference>
<feature type="binding site" evidence="15">
    <location>
        <begin position="10"/>
        <end position="15"/>
    </location>
    <ligand>
        <name>NADP(+)</name>
        <dbReference type="ChEBI" id="CHEBI:58349"/>
    </ligand>
</feature>
<feature type="binding site" evidence="15">
    <location>
        <begin position="76"/>
        <end position="78"/>
    </location>
    <ligand>
        <name>NADP(+)</name>
        <dbReference type="ChEBI" id="CHEBI:58349"/>
    </ligand>
</feature>
<feature type="binding site" description="in other chain" evidence="14">
    <location>
        <position position="262"/>
    </location>
    <ligand>
        <name>substrate</name>
        <note>ligand shared between dimeric partners</note>
    </ligand>
</feature>
<feature type="binding site" evidence="14">
    <location>
        <position position="454"/>
    </location>
    <ligand>
        <name>substrate</name>
        <note>ligand shared between dimeric partners</note>
    </ligand>
</feature>
<feature type="binding site" evidence="14">
    <location>
        <position position="448"/>
    </location>
    <ligand>
        <name>substrate</name>
        <note>ligand shared between dimeric partners</note>
    </ligand>
</feature>
<comment type="similarity">
    <text evidence="3 12 16">Belongs to the 6-phosphogluconate dehydrogenase family.</text>
</comment>
<feature type="binding site" description="in other chain" evidence="14">
    <location>
        <position position="289"/>
    </location>
    <ligand>
        <name>substrate</name>
        <note>ligand shared between dimeric partners</note>
    </ligand>
</feature>
<keyword evidence="19" id="KW-1185">Reference proteome</keyword>
<evidence type="ECO:0000256" key="12">
    <source>
        <dbReference type="PIRNR" id="PIRNR000109"/>
    </source>
</evidence>
<feature type="binding site" description="in other chain" evidence="14">
    <location>
        <begin position="130"/>
        <end position="132"/>
    </location>
    <ligand>
        <name>substrate</name>
        <note>ligand shared between dimeric partners</note>
    </ligand>
</feature>
<comment type="pathway">
    <text evidence="2 12 16">Carbohydrate degradation; pentose phosphate pathway; D-ribulose 5-phosphate from D-glucose 6-phosphate (oxidative stage): step 3/3.</text>
</comment>
<proteinExistence type="inferred from homology"/>
<comment type="caution">
    <text evidence="18">The sequence shown here is derived from an EMBL/GenBank/DDBJ whole genome shotgun (WGS) entry which is preliminary data.</text>
</comment>
<evidence type="ECO:0000256" key="4">
    <source>
        <dbReference type="ARBA" id="ARBA00011738"/>
    </source>
</evidence>
<sequence>MAQADIAVIGMAVMGRNLAMNIAEKGFKVAVYNRSSARTDEALAEAGDLAGNMIPCHSIEELVAALKPPRALLLMVKAGAAVDETIAQLKPHLAKGDIIIDAGNANYRDSVAHDQALSAEGFEFLGVGVSGGEEGARHGPSIMVGGSKVAWERVQPVLTAIAARYQGESCCAYMGPAGAGHFVKTLHNGIEYADMQMIAEAYGLMRAGLGMTPSAIADVFEGWTKGPLASYLTEITVQALRTTDPATGKPLVDIILDSAGQKGTGRWSAIEALDLGVPASAIAAAVEARGLSGMRSLRQAVNGALGDAERAAIGTATPEIIAEIEKTLLTGKILAYAQGFDVLAAGSKQFGWNLPLAEIAKIWRAGCIIRSRMLDSMSRAYSATPAPESLILDPDFAGELKASLPAARKILGLAVANGHPVPALTSALNYLQQLRASRATVDLVQAQRDIFGAHGFERVDQPGAHHGPWHTGAE</sequence>
<evidence type="ECO:0000256" key="7">
    <source>
        <dbReference type="ARBA" id="ARBA00022857"/>
    </source>
</evidence>
<comment type="function">
    <text evidence="1 12">Catalyzes the oxidative decarboxylation of 6-phosphogluconate to ribulose 5-phosphate and CO(2), with concomitant reduction of NADP to NADPH.</text>
</comment>
<dbReference type="InterPro" id="IPR008927">
    <property type="entry name" value="6-PGluconate_DH-like_C_sf"/>
</dbReference>
<dbReference type="Pfam" id="PF00393">
    <property type="entry name" value="6PGD"/>
    <property type="match status" value="1"/>
</dbReference>
<dbReference type="InterPro" id="IPR013328">
    <property type="entry name" value="6PGD_dom2"/>
</dbReference>
<dbReference type="InterPro" id="IPR006183">
    <property type="entry name" value="Pgluconate_DH"/>
</dbReference>
<evidence type="ECO:0000256" key="13">
    <source>
        <dbReference type="PIRSR" id="PIRSR000109-1"/>
    </source>
</evidence>
<keyword evidence="10 12" id="KW-0570">Pentose shunt</keyword>
<feature type="binding site" description="in other chain" evidence="14">
    <location>
        <position position="104"/>
    </location>
    <ligand>
        <name>substrate</name>
        <note>ligand shared between dimeric partners</note>
    </ligand>
</feature>
<dbReference type="PROSITE" id="PS00461">
    <property type="entry name" value="6PGD"/>
    <property type="match status" value="1"/>
</dbReference>
<dbReference type="InterPro" id="IPR006113">
    <property type="entry name" value="6PGDH_Gnd/GntZ"/>
</dbReference>
<dbReference type="InterPro" id="IPR006114">
    <property type="entry name" value="6PGDH_C"/>
</dbReference>
<protein>
    <recommendedName>
        <fullName evidence="6 12">6-phosphogluconate dehydrogenase, decarboxylating</fullName>
        <ecNumber evidence="5 12">1.1.1.44</ecNumber>
    </recommendedName>
</protein>
<dbReference type="SMART" id="SM01350">
    <property type="entry name" value="6PGD"/>
    <property type="match status" value="1"/>
</dbReference>
<dbReference type="GO" id="GO:0019521">
    <property type="term" value="P:D-gluconate metabolic process"/>
    <property type="evidence" value="ECO:0007669"/>
    <property type="project" value="UniProtKB-KW"/>
</dbReference>
<dbReference type="OrthoDB" id="9804542at2"/>
<evidence type="ECO:0000256" key="3">
    <source>
        <dbReference type="ARBA" id="ARBA00008419"/>
    </source>
</evidence>
<dbReference type="NCBIfam" id="TIGR00873">
    <property type="entry name" value="gnd"/>
    <property type="match status" value="1"/>
</dbReference>
<evidence type="ECO:0000256" key="14">
    <source>
        <dbReference type="PIRSR" id="PIRSR000109-2"/>
    </source>
</evidence>
<evidence type="ECO:0000256" key="9">
    <source>
        <dbReference type="ARBA" id="ARBA00023064"/>
    </source>
</evidence>
<keyword evidence="8 12" id="KW-0560">Oxidoreductase</keyword>
<evidence type="ECO:0000256" key="2">
    <source>
        <dbReference type="ARBA" id="ARBA00004874"/>
    </source>
</evidence>
<dbReference type="RefSeq" id="WP_105861396.1">
    <property type="nucleotide sequence ID" value="NZ_PUEJ01000003.1"/>
</dbReference>
<gene>
    <name evidence="18" type="ORF">C5L14_07295</name>
</gene>
<evidence type="ECO:0000313" key="19">
    <source>
        <dbReference type="Proteomes" id="UP000237682"/>
    </source>
</evidence>
<comment type="catalytic activity">
    <reaction evidence="11 12 16">
        <text>6-phospho-D-gluconate + NADP(+) = D-ribulose 5-phosphate + CO2 + NADPH</text>
        <dbReference type="Rhea" id="RHEA:10116"/>
        <dbReference type="ChEBI" id="CHEBI:16526"/>
        <dbReference type="ChEBI" id="CHEBI:57783"/>
        <dbReference type="ChEBI" id="CHEBI:58121"/>
        <dbReference type="ChEBI" id="CHEBI:58349"/>
        <dbReference type="ChEBI" id="CHEBI:58759"/>
        <dbReference type="EC" id="1.1.1.44"/>
    </reaction>
</comment>
<evidence type="ECO:0000256" key="6">
    <source>
        <dbReference type="ARBA" id="ARBA00018193"/>
    </source>
</evidence>
<dbReference type="GO" id="GO:0050661">
    <property type="term" value="F:NADP binding"/>
    <property type="evidence" value="ECO:0007669"/>
    <property type="project" value="InterPro"/>
</dbReference>
<keyword evidence="7 12" id="KW-0521">NADP</keyword>
<evidence type="ECO:0000313" key="18">
    <source>
        <dbReference type="EMBL" id="PRH87729.1"/>
    </source>
</evidence>
<dbReference type="InterPro" id="IPR006115">
    <property type="entry name" value="6PGDH_NADP-bd"/>
</dbReference>
<feature type="binding site" description="in other chain" evidence="14">
    <location>
        <position position="192"/>
    </location>
    <ligand>
        <name>substrate</name>
        <note>ligand shared between dimeric partners</note>
    </ligand>
</feature>
<dbReference type="InterPro" id="IPR036291">
    <property type="entry name" value="NAD(P)-bd_dom_sf"/>
</dbReference>
<dbReference type="Gene3D" id="1.20.5.320">
    <property type="entry name" value="6-Phosphogluconate Dehydrogenase, domain 3"/>
    <property type="match status" value="1"/>
</dbReference>
<dbReference type="Proteomes" id="UP000237682">
    <property type="component" value="Unassembled WGS sequence"/>
</dbReference>
<evidence type="ECO:0000256" key="10">
    <source>
        <dbReference type="ARBA" id="ARBA00023126"/>
    </source>
</evidence>
<dbReference type="AlphaFoldDB" id="A0A2S9QEG2"/>
<dbReference type="NCBIfam" id="NF006765">
    <property type="entry name" value="PRK09287.1"/>
    <property type="match status" value="1"/>
</dbReference>
<dbReference type="InterPro" id="IPR006184">
    <property type="entry name" value="6PGdom_BS"/>
</dbReference>
<comment type="subunit">
    <text evidence="4 12">Homodimer.</text>
</comment>
<dbReference type="PANTHER" id="PTHR11811">
    <property type="entry name" value="6-PHOSPHOGLUCONATE DEHYDROGENASE"/>
    <property type="match status" value="1"/>
</dbReference>
<dbReference type="UniPathway" id="UPA00115">
    <property type="reaction ID" value="UER00410"/>
</dbReference>
<dbReference type="EMBL" id="PUEJ01000003">
    <property type="protein sequence ID" value="PRH87729.1"/>
    <property type="molecule type" value="Genomic_DNA"/>
</dbReference>
<evidence type="ECO:0000256" key="16">
    <source>
        <dbReference type="RuleBase" id="RU000485"/>
    </source>
</evidence>
<accession>A0A2S9QEG2</accession>
<dbReference type="FunFam" id="1.10.1040.10:FF:000032">
    <property type="entry name" value="6-phosphogluconate dehydrogenase, decarboxylating"/>
    <property type="match status" value="1"/>
</dbReference>
<dbReference type="GO" id="GO:0004616">
    <property type="term" value="F:phosphogluconate dehydrogenase (decarboxylating) activity"/>
    <property type="evidence" value="ECO:0007669"/>
    <property type="project" value="UniProtKB-EC"/>
</dbReference>
<dbReference type="EC" id="1.1.1.44" evidence="5 12"/>
<feature type="active site" description="Proton acceptor" evidence="13">
    <location>
        <position position="184"/>
    </location>
</feature>